<dbReference type="PANTHER" id="PTHR30383:SF29">
    <property type="entry name" value="SGNH HYDROLASE-TYPE ESTERASE DOMAIN-CONTAINING PROTEIN"/>
    <property type="match status" value="1"/>
</dbReference>
<dbReference type="Pfam" id="PF13279">
    <property type="entry name" value="4HBT_2"/>
    <property type="match status" value="1"/>
</dbReference>
<evidence type="ECO:0000313" key="3">
    <source>
        <dbReference type="EMBL" id="QXL89651.1"/>
    </source>
</evidence>
<dbReference type="Proteomes" id="UP000693972">
    <property type="component" value="Unassembled WGS sequence"/>
</dbReference>
<dbReference type="InterPro" id="IPR051532">
    <property type="entry name" value="Ester_Hydrolysis_Enzymes"/>
</dbReference>
<evidence type="ECO:0000313" key="2">
    <source>
        <dbReference type="EMBL" id="MBY4892932.1"/>
    </source>
</evidence>
<dbReference type="GO" id="GO:0016788">
    <property type="term" value="F:hydrolase activity, acting on ester bonds"/>
    <property type="evidence" value="ECO:0007669"/>
    <property type="project" value="UniProtKB-ARBA"/>
</dbReference>
<dbReference type="EMBL" id="CP078073">
    <property type="protein sequence ID" value="QXL89651.1"/>
    <property type="molecule type" value="Genomic_DNA"/>
</dbReference>
<feature type="domain" description="SGNH hydrolase-type esterase" evidence="1">
    <location>
        <begin position="7"/>
        <end position="192"/>
    </location>
</feature>
<sequence length="374" mass="39275">MARILIYGDSNTHGTVPMAVLGQSDRFAPGVPWPDVLASLTGHRVIAEGLPGRTTVHEDPIDGGARNGAAVLPAVLMSHAPLDLVILMLGTNDLKPRFATSAFDIAKSVERLVGMTRALLPAAKILVVCPAPVTETGVLVDAFAGAEARQQGMAAHMEAAAARAQVAFASAGDHMAVSPVDGVHLDADGHRALAEGLAGPVAALLSAPPLTGGGLPAPDPAAPNPPVTLAQAVPPGWVDYNNHMNESYYLRAFSKAADQMLEWAGMDALAVQEGVSVFTVETHIRHLGEVNIGDALRVTTRVIEGGGKKLHLWHEMWVGDVLCATGEQLLLHMDLRARASAPPPKPIANWLAKARAAHGNLPLPEGFQRYVAQR</sequence>
<dbReference type="InterPro" id="IPR013830">
    <property type="entry name" value="SGNH_hydro"/>
</dbReference>
<dbReference type="PANTHER" id="PTHR30383">
    <property type="entry name" value="THIOESTERASE 1/PROTEASE 1/LYSOPHOSPHOLIPASE L1"/>
    <property type="match status" value="1"/>
</dbReference>
<dbReference type="AlphaFoldDB" id="A0A975TYN3"/>
<dbReference type="InterPro" id="IPR029069">
    <property type="entry name" value="HotDog_dom_sf"/>
</dbReference>
<dbReference type="RefSeq" id="WP_257892677.1">
    <property type="nucleotide sequence ID" value="NZ_JAIMBW010000001.1"/>
</dbReference>
<accession>A0A975TYN3</accession>
<dbReference type="SUPFAM" id="SSF54637">
    <property type="entry name" value="Thioesterase/thiol ester dehydrase-isomerase"/>
    <property type="match status" value="1"/>
</dbReference>
<keyword evidence="4" id="KW-1185">Reference proteome</keyword>
<name>A0A975TYN3_9RHOB</name>
<evidence type="ECO:0000313" key="4">
    <source>
        <dbReference type="Proteomes" id="UP000693972"/>
    </source>
</evidence>
<evidence type="ECO:0000259" key="1">
    <source>
        <dbReference type="Pfam" id="PF13472"/>
    </source>
</evidence>
<gene>
    <name evidence="2" type="ORF">KUL25_09165</name>
    <name evidence="3" type="ORF">KUL25_09170</name>
</gene>
<dbReference type="CDD" id="cd00586">
    <property type="entry name" value="4HBT"/>
    <property type="match status" value="1"/>
</dbReference>
<dbReference type="SUPFAM" id="SSF52266">
    <property type="entry name" value="SGNH hydrolase"/>
    <property type="match status" value="1"/>
</dbReference>
<proteinExistence type="predicted"/>
<dbReference type="Pfam" id="PF13472">
    <property type="entry name" value="Lipase_GDSL_2"/>
    <property type="match status" value="1"/>
</dbReference>
<organism evidence="3">
    <name type="scientific">Gymnodinialimonas phycosphaerae</name>
    <dbReference type="NCBI Taxonomy" id="2841589"/>
    <lineage>
        <taxon>Bacteria</taxon>
        <taxon>Pseudomonadati</taxon>
        <taxon>Pseudomonadota</taxon>
        <taxon>Alphaproteobacteria</taxon>
        <taxon>Rhodobacterales</taxon>
        <taxon>Paracoccaceae</taxon>
        <taxon>Gymnodinialimonas</taxon>
    </lineage>
</organism>
<dbReference type="EMBL" id="JAIMBW010000001">
    <property type="protein sequence ID" value="MBY4892932.1"/>
    <property type="molecule type" value="Genomic_DNA"/>
</dbReference>
<reference evidence="3 4" key="1">
    <citation type="submission" date="2021-07" db="EMBL/GenBank/DDBJ databases">
        <title>Karlodiniumbacter phycospheric gen. nov., sp. nov., a phycosphere bacterium isolated from karlodinium veneficum.</title>
        <authorList>
            <person name="Peng Y."/>
            <person name="Jiang L."/>
            <person name="Lee J."/>
        </authorList>
    </citation>
    <scope>NUCLEOTIDE SEQUENCE</scope>
    <source>
        <strain evidence="3 4">N5</strain>
    </source>
</reference>
<protein>
    <submittedName>
        <fullName evidence="3">Thioesterase family protein</fullName>
    </submittedName>
</protein>
<dbReference type="Gene3D" id="3.40.50.1110">
    <property type="entry name" value="SGNH hydrolase"/>
    <property type="match status" value="1"/>
</dbReference>
<dbReference type="InterPro" id="IPR036514">
    <property type="entry name" value="SGNH_hydro_sf"/>
</dbReference>
<dbReference type="Gene3D" id="3.10.129.10">
    <property type="entry name" value="Hotdog Thioesterase"/>
    <property type="match status" value="1"/>
</dbReference>